<dbReference type="EMBL" id="JAVDWV010000019">
    <property type="protein sequence ID" value="MDR7156689.1"/>
    <property type="molecule type" value="Genomic_DNA"/>
</dbReference>
<protein>
    <submittedName>
        <fullName evidence="4">2-keto-4-pentenoate hydratase/2-oxohepta-3-ene-1,7-dioic acid hydratase in catechol pathway</fullName>
    </submittedName>
</protein>
<organism evidence="4 5">
    <name type="scientific">Sphingobium xenophagum</name>
    <dbReference type="NCBI Taxonomy" id="121428"/>
    <lineage>
        <taxon>Bacteria</taxon>
        <taxon>Pseudomonadati</taxon>
        <taxon>Pseudomonadota</taxon>
        <taxon>Alphaproteobacteria</taxon>
        <taxon>Sphingomonadales</taxon>
        <taxon>Sphingomonadaceae</taxon>
        <taxon>Sphingobium</taxon>
    </lineage>
</organism>
<reference evidence="4 5" key="1">
    <citation type="submission" date="2023-07" db="EMBL/GenBank/DDBJ databases">
        <title>Sorghum-associated microbial communities from plants grown in Nebraska, USA.</title>
        <authorList>
            <person name="Schachtman D."/>
        </authorList>
    </citation>
    <scope>NUCLEOTIDE SEQUENCE [LARGE SCALE GENOMIC DNA]</scope>
    <source>
        <strain evidence="4 5">4256</strain>
    </source>
</reference>
<evidence type="ECO:0000313" key="4">
    <source>
        <dbReference type="EMBL" id="MDR7156689.1"/>
    </source>
</evidence>
<sequence length="324" mass="35072">MGRFIVRFWDGGIVRWAELASEPPVTRTDLIAVHALPVDARTTRELIEALNTTVGAAETVEIRADQLLSPVTDDAAIYAQGLNYHAHAAEASHGHRKSNLIFAKASSSLTGPFSDIVRPAEVELLDYEVEFGIVLRRDIGANDSISDQNLGNAVAGIVLCNDVSARDTMFGSAFLQWFRGKSFRTFCPTGPVLWLLDPNEVGQALQGLELKLWVNGEIRQQATSDDLIFRPAETIAYIAKSMDLRGGDLLLTGTPGGVTAVATPRVVEILKDHLLQDETRRDELRVEMVKGRAFLQPGDIVTATLTGADGKSLGGLANRIVDAG</sequence>
<accession>A0ABU1X5D4</accession>
<evidence type="ECO:0000259" key="3">
    <source>
        <dbReference type="Pfam" id="PF01557"/>
    </source>
</evidence>
<dbReference type="PANTHER" id="PTHR42796">
    <property type="entry name" value="FUMARYLACETOACETATE HYDROLASE DOMAIN-CONTAINING PROTEIN 2A-RELATED"/>
    <property type="match status" value="1"/>
</dbReference>
<dbReference type="Pfam" id="PF01557">
    <property type="entry name" value="FAA_hydrolase"/>
    <property type="match status" value="1"/>
</dbReference>
<comment type="caution">
    <text evidence="4">The sequence shown here is derived from an EMBL/GenBank/DDBJ whole genome shotgun (WGS) entry which is preliminary data.</text>
</comment>
<feature type="domain" description="Fumarylacetoacetase-like C-terminal" evidence="3">
    <location>
        <begin position="77"/>
        <end position="321"/>
    </location>
</feature>
<evidence type="ECO:0000256" key="1">
    <source>
        <dbReference type="ARBA" id="ARBA00010211"/>
    </source>
</evidence>
<dbReference type="Proteomes" id="UP001267638">
    <property type="component" value="Unassembled WGS sequence"/>
</dbReference>
<dbReference type="RefSeq" id="WP_310227188.1">
    <property type="nucleotide sequence ID" value="NZ_JAVDWV010000019.1"/>
</dbReference>
<proteinExistence type="inferred from homology"/>
<comment type="similarity">
    <text evidence="1">Belongs to the FAH family.</text>
</comment>
<keyword evidence="5" id="KW-1185">Reference proteome</keyword>
<keyword evidence="2" id="KW-0479">Metal-binding</keyword>
<dbReference type="SUPFAM" id="SSF56529">
    <property type="entry name" value="FAH"/>
    <property type="match status" value="1"/>
</dbReference>
<evidence type="ECO:0000313" key="5">
    <source>
        <dbReference type="Proteomes" id="UP001267638"/>
    </source>
</evidence>
<evidence type="ECO:0000256" key="2">
    <source>
        <dbReference type="ARBA" id="ARBA00022723"/>
    </source>
</evidence>
<dbReference type="InterPro" id="IPR051121">
    <property type="entry name" value="FAH"/>
</dbReference>
<dbReference type="PANTHER" id="PTHR42796:SF4">
    <property type="entry name" value="FUMARYLACETOACETATE HYDROLASE DOMAIN-CONTAINING PROTEIN 2A"/>
    <property type="match status" value="1"/>
</dbReference>
<name>A0ABU1X5D4_SPHXE</name>
<dbReference type="InterPro" id="IPR036663">
    <property type="entry name" value="Fumarylacetoacetase_C_sf"/>
</dbReference>
<gene>
    <name evidence="4" type="ORF">J2W40_003534</name>
</gene>
<dbReference type="InterPro" id="IPR011234">
    <property type="entry name" value="Fumarylacetoacetase-like_C"/>
</dbReference>
<dbReference type="Gene3D" id="3.90.850.10">
    <property type="entry name" value="Fumarylacetoacetase-like, C-terminal domain"/>
    <property type="match status" value="1"/>
</dbReference>